<evidence type="ECO:0000313" key="2">
    <source>
        <dbReference type="Proteomes" id="UP000184164"/>
    </source>
</evidence>
<keyword evidence="2" id="KW-1185">Reference proteome</keyword>
<sequence length="77" mass="8731">MLMNDLLKTKLFSLLSEPSQVTKQEMQSAYEKFVSQLTTFNQSEMNFTEAFRKLNLSRIEFGALGALPFYGQGGKCP</sequence>
<name>A0A1M5BUX2_9BACT</name>
<dbReference type="STRING" id="1484053.SAMN05444274_105319"/>
<protein>
    <submittedName>
        <fullName evidence="1">Uncharacterized protein</fullName>
    </submittedName>
</protein>
<gene>
    <name evidence="1" type="ORF">SAMN05444274_105319</name>
</gene>
<accession>A0A1M5BUX2</accession>
<proteinExistence type="predicted"/>
<organism evidence="1 2">
    <name type="scientific">Mariniphaga anaerophila</name>
    <dbReference type="NCBI Taxonomy" id="1484053"/>
    <lineage>
        <taxon>Bacteria</taxon>
        <taxon>Pseudomonadati</taxon>
        <taxon>Bacteroidota</taxon>
        <taxon>Bacteroidia</taxon>
        <taxon>Marinilabiliales</taxon>
        <taxon>Prolixibacteraceae</taxon>
        <taxon>Mariniphaga</taxon>
    </lineage>
</organism>
<dbReference type="OrthoDB" id="1041371at2"/>
<evidence type="ECO:0000313" key="1">
    <source>
        <dbReference type="EMBL" id="SHF46329.1"/>
    </source>
</evidence>
<reference evidence="1 2" key="1">
    <citation type="submission" date="2016-11" db="EMBL/GenBank/DDBJ databases">
        <authorList>
            <person name="Jaros S."/>
            <person name="Januszkiewicz K."/>
            <person name="Wedrychowicz H."/>
        </authorList>
    </citation>
    <scope>NUCLEOTIDE SEQUENCE [LARGE SCALE GENOMIC DNA]</scope>
    <source>
        <strain evidence="1 2">DSM 26910</strain>
    </source>
</reference>
<dbReference type="Proteomes" id="UP000184164">
    <property type="component" value="Unassembled WGS sequence"/>
</dbReference>
<dbReference type="AlphaFoldDB" id="A0A1M5BUX2"/>
<dbReference type="EMBL" id="FQUM01000005">
    <property type="protein sequence ID" value="SHF46329.1"/>
    <property type="molecule type" value="Genomic_DNA"/>
</dbReference>